<evidence type="ECO:0000256" key="2">
    <source>
        <dbReference type="SAM" id="MobiDB-lite"/>
    </source>
</evidence>
<dbReference type="PANTHER" id="PTHR15672:SF8">
    <property type="entry name" value="PROTEIN ENCORE"/>
    <property type="match status" value="1"/>
</dbReference>
<feature type="compositionally biased region" description="Basic and acidic residues" evidence="2">
    <location>
        <begin position="80"/>
        <end position="97"/>
    </location>
</feature>
<feature type="compositionally biased region" description="Low complexity" evidence="2">
    <location>
        <begin position="510"/>
        <end position="529"/>
    </location>
</feature>
<feature type="compositionally biased region" description="Basic and acidic residues" evidence="2">
    <location>
        <begin position="391"/>
        <end position="412"/>
    </location>
</feature>
<evidence type="ECO:0000313" key="5">
    <source>
        <dbReference type="EMBL" id="TKA76074.1"/>
    </source>
</evidence>
<dbReference type="Pfam" id="PF12752">
    <property type="entry name" value="SUZ"/>
    <property type="match status" value="1"/>
</dbReference>
<dbReference type="AlphaFoldDB" id="A0A4U0XGB7"/>
<name>A0A4U0XGB7_9PEZI</name>
<protein>
    <recommendedName>
        <fullName evidence="7">SUZ domain-containing protein</fullName>
    </recommendedName>
</protein>
<feature type="compositionally biased region" description="Low complexity" evidence="2">
    <location>
        <begin position="569"/>
        <end position="587"/>
    </location>
</feature>
<proteinExistence type="predicted"/>
<dbReference type="EMBL" id="NAJQ01000174">
    <property type="protein sequence ID" value="TKA76074.1"/>
    <property type="molecule type" value="Genomic_DNA"/>
</dbReference>
<feature type="compositionally biased region" description="Low complexity" evidence="2">
    <location>
        <begin position="758"/>
        <end position="773"/>
    </location>
</feature>
<feature type="compositionally biased region" description="Low complexity" evidence="2">
    <location>
        <begin position="119"/>
        <end position="133"/>
    </location>
</feature>
<dbReference type="InterPro" id="IPR036867">
    <property type="entry name" value="R3H_dom_sf"/>
</dbReference>
<dbReference type="SUPFAM" id="SSF82708">
    <property type="entry name" value="R3H domain"/>
    <property type="match status" value="1"/>
</dbReference>
<feature type="region of interest" description="Disordered" evidence="2">
    <location>
        <begin position="112"/>
        <end position="171"/>
    </location>
</feature>
<evidence type="ECO:0000259" key="4">
    <source>
        <dbReference type="PROSITE" id="PS51673"/>
    </source>
</evidence>
<dbReference type="CDD" id="cd02642">
    <property type="entry name" value="R3H_encore_like"/>
    <property type="match status" value="1"/>
</dbReference>
<keyword evidence="1" id="KW-0597">Phosphoprotein</keyword>
<dbReference type="Pfam" id="PF01424">
    <property type="entry name" value="R3H"/>
    <property type="match status" value="1"/>
</dbReference>
<dbReference type="PANTHER" id="PTHR15672">
    <property type="entry name" value="CAMP-REGULATED PHOSPHOPROTEIN 21 RELATED R3H DOMAIN CONTAINING PROTEIN"/>
    <property type="match status" value="1"/>
</dbReference>
<dbReference type="InterPro" id="IPR024771">
    <property type="entry name" value="SUZ"/>
</dbReference>
<feature type="compositionally biased region" description="Basic and acidic residues" evidence="2">
    <location>
        <begin position="152"/>
        <end position="162"/>
    </location>
</feature>
<comment type="caution">
    <text evidence="5">The sequence shown here is derived from an EMBL/GenBank/DDBJ whole genome shotgun (WGS) entry which is preliminary data.</text>
</comment>
<feature type="compositionally biased region" description="Polar residues" evidence="2">
    <location>
        <begin position="559"/>
        <end position="568"/>
    </location>
</feature>
<dbReference type="InterPro" id="IPR051937">
    <property type="entry name" value="R3H_domain_containing"/>
</dbReference>
<feature type="region of interest" description="Disordered" evidence="2">
    <location>
        <begin position="376"/>
        <end position="457"/>
    </location>
</feature>
<dbReference type="STRING" id="329884.A0A4U0XGB7"/>
<sequence>MASTQFNAPAAKPSFAKIAAAGLKPPTAQQLQSNSSSNLHKRSITSAPRDGGNVGIPSPRPTPPHQATQSKKPVQSLSPRMKEPDMQNNHLEVRVHNVDSAAPERGIACAPTGMLAPATSDDSNTQLSSSSGSAKPPSLDGKSVASGTTFALDEKESLRPDDSASVNAVEDDETFSIPTSVLPDSRNNVEFGARAFRDQLREISAMEPPRHGVAPQPYGPPTHVAKGVLYVPPPGPGVGMVPQPAGITNAIVGVAGSPPDPKLLEALDSPRDRLMVMKLQTDIVDFISDAKEASLTLPQCNAYHRMLAHKAADYYMLGHVVDDASSGVRLFKTPNTCLRPPLIDTTTPSTAASTPPPNAPQMKILRRGMDTAPAIVNGSNLASKSGSDDGDDKKSKLPLTREEREARYEAVRLRIMGAPKPSGSPDEPKPKDSSRSSSAAGKKPKKKQRSDSEDGFEARSAYSAYYTPPYSTNGAAANTFGFAPSHGEPAHRAPLSREGSHGAYQPYAAQGQGNNQWSGYGYQGGSAQQSPYDLAQDFQRAMSFQNMAVPQPPVMQPGYNYQQQYHGAQQSWPQQQQQQQYQMSPQPVHGNSSFYSGYQGQGPPTNVHDQQPYRFGQLPSQTYPGRPPSNLEHPLPGSYKGKHFNPQSQTFVPTQPSSSSARSFTPQGSAQVGTGTGSPYAMNSPLHSTHGQGSAYGSPHHAQAIPTPSYGQAQPMLHPLPQPVFPRQPSPSLPLPPKPGPPPQQQQQQPSPQPNAAPSPLLASLAQQPSSSSIAKWGTPASLPAKPPPPAQPFDAAKFPQLQRQTSYNSPAAAARVPSGGVMPSFGSMPPVVGVSGAAGSQRQ</sequence>
<feature type="domain" description="R3H" evidence="3">
    <location>
        <begin position="273"/>
        <end position="336"/>
    </location>
</feature>
<dbReference type="OrthoDB" id="278430at2759"/>
<evidence type="ECO:0000259" key="3">
    <source>
        <dbReference type="PROSITE" id="PS51061"/>
    </source>
</evidence>
<reference evidence="5 6" key="1">
    <citation type="submission" date="2017-03" db="EMBL/GenBank/DDBJ databases">
        <title>Genomes of endolithic fungi from Antarctica.</title>
        <authorList>
            <person name="Coleine C."/>
            <person name="Masonjones S."/>
            <person name="Stajich J.E."/>
        </authorList>
    </citation>
    <scope>NUCLEOTIDE SEQUENCE [LARGE SCALE GENOMIC DNA]</scope>
    <source>
        <strain evidence="5 6">CCFEE 5184</strain>
    </source>
</reference>
<gene>
    <name evidence="5" type="ORF">B0A55_05710</name>
</gene>
<organism evidence="5 6">
    <name type="scientific">Friedmanniomyces simplex</name>
    <dbReference type="NCBI Taxonomy" id="329884"/>
    <lineage>
        <taxon>Eukaryota</taxon>
        <taxon>Fungi</taxon>
        <taxon>Dikarya</taxon>
        <taxon>Ascomycota</taxon>
        <taxon>Pezizomycotina</taxon>
        <taxon>Dothideomycetes</taxon>
        <taxon>Dothideomycetidae</taxon>
        <taxon>Mycosphaerellales</taxon>
        <taxon>Teratosphaeriaceae</taxon>
        <taxon>Friedmanniomyces</taxon>
    </lineage>
</organism>
<dbReference type="SMART" id="SM00393">
    <property type="entry name" value="R3H"/>
    <property type="match status" value="1"/>
</dbReference>
<accession>A0A4U0XGB7</accession>
<dbReference type="GO" id="GO:0003676">
    <property type="term" value="F:nucleic acid binding"/>
    <property type="evidence" value="ECO:0007669"/>
    <property type="project" value="UniProtKB-UniRule"/>
</dbReference>
<feature type="compositionally biased region" description="Pro residues" evidence="2">
    <location>
        <begin position="718"/>
        <end position="744"/>
    </location>
</feature>
<feature type="region of interest" description="Disordered" evidence="2">
    <location>
        <begin position="473"/>
        <end position="532"/>
    </location>
</feature>
<evidence type="ECO:0008006" key="7">
    <source>
        <dbReference type="Google" id="ProtNLM"/>
    </source>
</evidence>
<feature type="compositionally biased region" description="Polar residues" evidence="2">
    <location>
        <begin position="65"/>
        <end position="78"/>
    </location>
</feature>
<evidence type="ECO:0000313" key="6">
    <source>
        <dbReference type="Proteomes" id="UP000309340"/>
    </source>
</evidence>
<evidence type="ECO:0000256" key="1">
    <source>
        <dbReference type="ARBA" id="ARBA00022553"/>
    </source>
</evidence>
<feature type="compositionally biased region" description="Polar residues" evidence="2">
    <location>
        <begin position="645"/>
        <end position="673"/>
    </location>
</feature>
<feature type="region of interest" description="Disordered" evidence="2">
    <location>
        <begin position="549"/>
        <end position="817"/>
    </location>
</feature>
<feature type="region of interest" description="Disordered" evidence="2">
    <location>
        <begin position="338"/>
        <end position="363"/>
    </location>
</feature>
<feature type="domain" description="SUZ" evidence="4">
    <location>
        <begin position="339"/>
        <end position="420"/>
    </location>
</feature>
<feature type="region of interest" description="Disordered" evidence="2">
    <location>
        <begin position="21"/>
        <end position="99"/>
    </location>
</feature>
<dbReference type="GO" id="GO:0006012">
    <property type="term" value="P:galactose metabolic process"/>
    <property type="evidence" value="ECO:0007669"/>
    <property type="project" value="TreeGrafter"/>
</dbReference>
<dbReference type="Proteomes" id="UP000309340">
    <property type="component" value="Unassembled WGS sequence"/>
</dbReference>
<dbReference type="PROSITE" id="PS51061">
    <property type="entry name" value="R3H"/>
    <property type="match status" value="1"/>
</dbReference>
<feature type="compositionally biased region" description="Low complexity" evidence="2">
    <location>
        <begin position="29"/>
        <end position="38"/>
    </location>
</feature>
<dbReference type="PROSITE" id="PS51673">
    <property type="entry name" value="SUZ"/>
    <property type="match status" value="1"/>
</dbReference>
<dbReference type="Gene3D" id="3.30.1370.50">
    <property type="entry name" value="R3H-like domain"/>
    <property type="match status" value="1"/>
</dbReference>
<feature type="compositionally biased region" description="Polar residues" evidence="2">
    <location>
        <begin position="589"/>
        <end position="609"/>
    </location>
</feature>
<dbReference type="InterPro" id="IPR001374">
    <property type="entry name" value="R3H_dom"/>
</dbReference>
<keyword evidence="6" id="KW-1185">Reference proteome</keyword>